<dbReference type="Pfam" id="PF04969">
    <property type="entry name" value="CS"/>
    <property type="match status" value="1"/>
</dbReference>
<keyword evidence="6" id="KW-0132">Cell division</keyword>
<keyword evidence="15" id="KW-1185">Reference proteome</keyword>
<comment type="function">
    <text evidence="11">Plays a role in neurogenesis and neuronal migration. Necessary for correct formation of mitotic spindles and chromosome separation during mitosis. Necessary for cytokinesis and cell proliferation.</text>
</comment>
<feature type="domain" description="CS" evidence="13">
    <location>
        <begin position="222"/>
        <end position="313"/>
    </location>
</feature>
<evidence type="ECO:0000256" key="6">
    <source>
        <dbReference type="ARBA" id="ARBA00022618"/>
    </source>
</evidence>
<gene>
    <name evidence="14" type="primary">NUDC</name>
</gene>
<evidence type="ECO:0000256" key="11">
    <source>
        <dbReference type="ARBA" id="ARBA00046142"/>
    </source>
</evidence>
<keyword evidence="5" id="KW-0963">Cytoplasm</keyword>
<dbReference type="GeneTree" id="ENSGT00940000155361"/>
<evidence type="ECO:0000256" key="2">
    <source>
        <dbReference type="ARBA" id="ARBA00004496"/>
    </source>
</evidence>
<dbReference type="Gene3D" id="2.60.40.790">
    <property type="match status" value="1"/>
</dbReference>
<dbReference type="GO" id="GO:0051082">
    <property type="term" value="F:unfolded protein binding"/>
    <property type="evidence" value="ECO:0007669"/>
    <property type="project" value="TreeGrafter"/>
</dbReference>
<keyword evidence="8" id="KW-0498">Mitosis</keyword>
<dbReference type="PANTHER" id="PTHR12356">
    <property type="entry name" value="NUCLEAR MOVEMENT PROTEIN NUDC"/>
    <property type="match status" value="1"/>
</dbReference>
<dbReference type="InterPro" id="IPR037898">
    <property type="entry name" value="NudC_fam"/>
</dbReference>
<dbReference type="SUPFAM" id="SSF49764">
    <property type="entry name" value="HSP20-like chaperones"/>
    <property type="match status" value="1"/>
</dbReference>
<dbReference type="GO" id="GO:0005829">
    <property type="term" value="C:cytosol"/>
    <property type="evidence" value="ECO:0007669"/>
    <property type="project" value="Ensembl"/>
</dbReference>
<dbReference type="InterPro" id="IPR007052">
    <property type="entry name" value="CS_dom"/>
</dbReference>
<reference evidence="14" key="3">
    <citation type="submission" date="2025-09" db="UniProtKB">
        <authorList>
            <consortium name="Ensembl"/>
        </authorList>
    </citation>
    <scope>IDENTIFICATION</scope>
</reference>
<dbReference type="Pfam" id="PF16273">
    <property type="entry name" value="NuDC"/>
    <property type="match status" value="1"/>
</dbReference>
<dbReference type="GO" id="GO:0006457">
    <property type="term" value="P:protein folding"/>
    <property type="evidence" value="ECO:0007669"/>
    <property type="project" value="TreeGrafter"/>
</dbReference>
<dbReference type="GO" id="GO:0007080">
    <property type="term" value="P:mitotic metaphase chromosome alignment"/>
    <property type="evidence" value="ECO:0007669"/>
    <property type="project" value="Ensembl"/>
</dbReference>
<feature type="compositionally biased region" description="Basic and acidic residues" evidence="12">
    <location>
        <begin position="115"/>
        <end position="175"/>
    </location>
</feature>
<protein>
    <recommendedName>
        <fullName evidence="4">Nuclear migration protein nudC</fullName>
    </recommendedName>
    <alternativeName>
        <fullName evidence="10">Nuclear distribution protein C homolog</fullName>
    </alternativeName>
</protein>
<keyword evidence="9" id="KW-0131">Cell cycle</keyword>
<dbReference type="PROSITE" id="PS51203">
    <property type="entry name" value="CS"/>
    <property type="match status" value="1"/>
</dbReference>
<dbReference type="Proteomes" id="UP000016665">
    <property type="component" value="Chromosome 23"/>
</dbReference>
<dbReference type="GO" id="GO:0072686">
    <property type="term" value="C:mitotic spindle"/>
    <property type="evidence" value="ECO:0007669"/>
    <property type="project" value="Ensembl"/>
</dbReference>
<dbReference type="InterPro" id="IPR008978">
    <property type="entry name" value="HSP20-like_chaperone"/>
</dbReference>
<organism evidence="14 15">
    <name type="scientific">Ficedula albicollis</name>
    <name type="common">Collared flycatcher</name>
    <name type="synonym">Muscicapa albicollis</name>
    <dbReference type="NCBI Taxonomy" id="59894"/>
    <lineage>
        <taxon>Eukaryota</taxon>
        <taxon>Metazoa</taxon>
        <taxon>Chordata</taxon>
        <taxon>Craniata</taxon>
        <taxon>Vertebrata</taxon>
        <taxon>Euteleostomi</taxon>
        <taxon>Archelosauria</taxon>
        <taxon>Archosauria</taxon>
        <taxon>Dinosauria</taxon>
        <taxon>Saurischia</taxon>
        <taxon>Theropoda</taxon>
        <taxon>Coelurosauria</taxon>
        <taxon>Aves</taxon>
        <taxon>Neognathae</taxon>
        <taxon>Neoaves</taxon>
        <taxon>Telluraves</taxon>
        <taxon>Australaves</taxon>
        <taxon>Passeriformes</taxon>
        <taxon>Muscicapidae</taxon>
        <taxon>Ficedula</taxon>
    </lineage>
</organism>
<evidence type="ECO:0000256" key="8">
    <source>
        <dbReference type="ARBA" id="ARBA00022776"/>
    </source>
</evidence>
<evidence type="ECO:0000256" key="1">
    <source>
        <dbReference type="ARBA" id="ARBA00004214"/>
    </source>
</evidence>
<evidence type="ECO:0000256" key="7">
    <source>
        <dbReference type="ARBA" id="ARBA00022701"/>
    </source>
</evidence>
<dbReference type="FunFam" id="2.60.40.790:FF:000001">
    <property type="entry name" value="Nuclear migration protein nudC"/>
    <property type="match status" value="1"/>
</dbReference>
<dbReference type="GO" id="GO:0030496">
    <property type="term" value="C:midbody"/>
    <property type="evidence" value="ECO:0007669"/>
    <property type="project" value="UniProtKB-SubCell"/>
</dbReference>
<dbReference type="CDD" id="cd06492">
    <property type="entry name" value="p23_mNUDC_like"/>
    <property type="match status" value="1"/>
</dbReference>
<dbReference type="InterPro" id="IPR032572">
    <property type="entry name" value="NuDC"/>
</dbReference>
<evidence type="ECO:0000256" key="5">
    <source>
        <dbReference type="ARBA" id="ARBA00022490"/>
    </source>
</evidence>
<dbReference type="GO" id="GO:0051301">
    <property type="term" value="P:cell division"/>
    <property type="evidence" value="ECO:0007669"/>
    <property type="project" value="UniProtKB-KW"/>
</dbReference>
<evidence type="ECO:0000313" key="14">
    <source>
        <dbReference type="Ensembl" id="ENSFALP00000024229.1"/>
    </source>
</evidence>
<dbReference type="PANTHER" id="PTHR12356:SF3">
    <property type="entry name" value="NUCLEAR MIGRATION PROTEIN NUDC"/>
    <property type="match status" value="1"/>
</dbReference>
<dbReference type="AlphaFoldDB" id="A0A803VNC3"/>
<dbReference type="GO" id="GO:0051656">
    <property type="term" value="P:establishment of organelle localization"/>
    <property type="evidence" value="ECO:0007669"/>
    <property type="project" value="UniProtKB-ARBA"/>
</dbReference>
<proteinExistence type="inferred from homology"/>
<evidence type="ECO:0000313" key="15">
    <source>
        <dbReference type="Proteomes" id="UP000016665"/>
    </source>
</evidence>
<comment type="subcellular location">
    <subcellularLocation>
        <location evidence="2">Cytoplasm</location>
    </subcellularLocation>
    <subcellularLocation>
        <location evidence="1">Midbody</location>
    </subcellularLocation>
</comment>
<accession>A0A803VNC3</accession>
<evidence type="ECO:0000259" key="13">
    <source>
        <dbReference type="PROSITE" id="PS51203"/>
    </source>
</evidence>
<dbReference type="GO" id="GO:0007052">
    <property type="term" value="P:mitotic spindle organization"/>
    <property type="evidence" value="ECO:0007669"/>
    <property type="project" value="Ensembl"/>
</dbReference>
<evidence type="ECO:0000256" key="10">
    <source>
        <dbReference type="ARBA" id="ARBA00030427"/>
    </source>
</evidence>
<dbReference type="GO" id="GO:0005874">
    <property type="term" value="C:microtubule"/>
    <property type="evidence" value="ECO:0007669"/>
    <property type="project" value="UniProtKB-KW"/>
</dbReference>
<evidence type="ECO:0000256" key="12">
    <source>
        <dbReference type="SAM" id="MobiDB-lite"/>
    </source>
</evidence>
<dbReference type="Ensembl" id="ENSFALT00000040576.1">
    <property type="protein sequence ID" value="ENSFALP00000024229.1"/>
    <property type="gene ID" value="ENSFALG00000006516.2"/>
</dbReference>
<reference evidence="14" key="2">
    <citation type="submission" date="2025-08" db="UniProtKB">
        <authorList>
            <consortium name="Ensembl"/>
        </authorList>
    </citation>
    <scope>IDENTIFICATION</scope>
</reference>
<reference evidence="14 15" key="1">
    <citation type="journal article" date="2012" name="Nature">
        <title>The genomic landscape of species divergence in Ficedula flycatchers.</title>
        <authorList>
            <person name="Ellegren H."/>
            <person name="Smeds L."/>
            <person name="Burri R."/>
            <person name="Olason P.I."/>
            <person name="Backstrom N."/>
            <person name="Kawakami T."/>
            <person name="Kunstner A."/>
            <person name="Makinen H."/>
            <person name="Nadachowska-Brzyska K."/>
            <person name="Qvarnstrom A."/>
            <person name="Uebbing S."/>
            <person name="Wolf J.B."/>
        </authorList>
    </citation>
    <scope>NUCLEOTIDE SEQUENCE [LARGE SCALE GENOMIC DNA]</scope>
</reference>
<name>A0A803VNC3_FICAL</name>
<feature type="region of interest" description="Disordered" evidence="12">
    <location>
        <begin position="113"/>
        <end position="226"/>
    </location>
</feature>
<sequence length="386" mass="43723">GSSSVFTQEGGGVPVPRRGTHCSGLVTRWAVSGTGWTQCSWESFPASVALGRCDSAAWQSHEGLALTWIEENGSPQLVNTFFSFLRRKTDFFTGGEEGVAEKLITEAFSHHNKLAQKERKEKKARLEAERREKAERAARLARDRDSQQASEPRIKELTDEEAERLQLEIDQKKEAQGQGNGVPVKPSEEEGESSDSNKQGTDDEEEDEKDKGKLKPNSGNGADLPNYRWTQTLSELDLAVPFKVSFRLKGKDVVVDIQRRRLKVGLKGHPPVIEGELFNEVKVEESSWLIEDGKTVTVHLEKINKMEWWNKLVSTDPEINTKKINPENSKLSDLDSETRSMVEKMMYDQRQKSMGLPTSDEQKKQDILKKFMEQHPEMDFSKAKFN</sequence>
<comment type="similarity">
    <text evidence="3">Belongs to the nudC family.</text>
</comment>
<keyword evidence="7" id="KW-0493">Microtubule</keyword>
<evidence type="ECO:0000256" key="3">
    <source>
        <dbReference type="ARBA" id="ARBA00010513"/>
    </source>
</evidence>
<evidence type="ECO:0000256" key="4">
    <source>
        <dbReference type="ARBA" id="ARBA00017641"/>
    </source>
</evidence>
<evidence type="ECO:0000256" key="9">
    <source>
        <dbReference type="ARBA" id="ARBA00023306"/>
    </source>
</evidence>